<gene>
    <name evidence="1" type="ORF">ACFPBZ_15695</name>
</gene>
<dbReference type="EMBL" id="JBHSIV010000015">
    <property type="protein sequence ID" value="MFC5063666.1"/>
    <property type="molecule type" value="Genomic_DNA"/>
</dbReference>
<evidence type="ECO:0000313" key="1">
    <source>
        <dbReference type="EMBL" id="MFC5063666.1"/>
    </source>
</evidence>
<organism evidence="1 2">
    <name type="scientific">Actinomycetospora atypica</name>
    <dbReference type="NCBI Taxonomy" id="1290095"/>
    <lineage>
        <taxon>Bacteria</taxon>
        <taxon>Bacillati</taxon>
        <taxon>Actinomycetota</taxon>
        <taxon>Actinomycetes</taxon>
        <taxon>Pseudonocardiales</taxon>
        <taxon>Pseudonocardiaceae</taxon>
        <taxon>Actinomycetospora</taxon>
    </lineage>
</organism>
<sequence>MQTRLEMRFAVSDGERPQFPLKELLQAGPKAPLVLVEYVIERRGPDISKEQAKAREEAGFGVEAYVDDLVKKQLLLVRGQGALAGLGFVAAGAAGPGVLPAATSVILSDVATLAYFQIDLSLKIAAAYGHDLIDREARAREILHLHGIEIIGGEALAAPLGAAGERILKRLLMRYLRGPALQAAKALFRFVGVKFTRTALLKAVPFINIPVGAAFADVTTRRSARKARQFYRPSSYQKKAS</sequence>
<reference evidence="2" key="1">
    <citation type="journal article" date="2019" name="Int. J. Syst. Evol. Microbiol.">
        <title>The Global Catalogue of Microorganisms (GCM) 10K type strain sequencing project: providing services to taxonomists for standard genome sequencing and annotation.</title>
        <authorList>
            <consortium name="The Broad Institute Genomics Platform"/>
            <consortium name="The Broad Institute Genome Sequencing Center for Infectious Disease"/>
            <person name="Wu L."/>
            <person name="Ma J."/>
        </authorList>
    </citation>
    <scope>NUCLEOTIDE SEQUENCE [LARGE SCALE GENOMIC DNA]</scope>
    <source>
        <strain evidence="2">CGMCC 4.7093</strain>
    </source>
</reference>
<proteinExistence type="predicted"/>
<dbReference type="Proteomes" id="UP001595947">
    <property type="component" value="Unassembled WGS sequence"/>
</dbReference>
<evidence type="ECO:0008006" key="3">
    <source>
        <dbReference type="Google" id="ProtNLM"/>
    </source>
</evidence>
<protein>
    <recommendedName>
        <fullName evidence="3">EcsC family protein</fullName>
    </recommendedName>
</protein>
<accession>A0ABV9YP01</accession>
<comment type="caution">
    <text evidence="1">The sequence shown here is derived from an EMBL/GenBank/DDBJ whole genome shotgun (WGS) entry which is preliminary data.</text>
</comment>
<dbReference type="RefSeq" id="WP_378037013.1">
    <property type="nucleotide sequence ID" value="NZ_JBHSIV010000015.1"/>
</dbReference>
<evidence type="ECO:0000313" key="2">
    <source>
        <dbReference type="Proteomes" id="UP001595947"/>
    </source>
</evidence>
<keyword evidence="2" id="KW-1185">Reference proteome</keyword>
<name>A0ABV9YP01_9PSEU</name>